<dbReference type="EMBL" id="VIWT01000001">
    <property type="protein sequence ID" value="TWG01013.1"/>
    <property type="molecule type" value="Genomic_DNA"/>
</dbReference>
<feature type="region of interest" description="Disordered" evidence="3">
    <location>
        <begin position="42"/>
        <end position="78"/>
    </location>
</feature>
<dbReference type="SUPFAM" id="SSF49503">
    <property type="entry name" value="Cupredoxins"/>
    <property type="match status" value="3"/>
</dbReference>
<keyword evidence="9" id="KW-1185">Reference proteome</keyword>
<reference evidence="8 9" key="1">
    <citation type="submission" date="2019-06" db="EMBL/GenBank/DDBJ databases">
        <title>Sequencing the genomes of 1000 actinobacteria strains.</title>
        <authorList>
            <person name="Klenk H.-P."/>
        </authorList>
    </citation>
    <scope>NUCLEOTIDE SEQUENCE [LARGE SCALE GENOMIC DNA]</scope>
    <source>
        <strain evidence="8 9">DSM 44826</strain>
    </source>
</reference>
<evidence type="ECO:0000256" key="3">
    <source>
        <dbReference type="SAM" id="MobiDB-lite"/>
    </source>
</evidence>
<dbReference type="Pfam" id="PF07731">
    <property type="entry name" value="Cu-oxidase_2"/>
    <property type="match status" value="1"/>
</dbReference>
<dbReference type="PANTHER" id="PTHR11709:SF2">
    <property type="entry name" value="MULTICOPPER OXIDASE LPR1"/>
    <property type="match status" value="1"/>
</dbReference>
<evidence type="ECO:0000313" key="8">
    <source>
        <dbReference type="EMBL" id="TWG01013.1"/>
    </source>
</evidence>
<dbReference type="PROSITE" id="PS00080">
    <property type="entry name" value="MULTICOPPER_OXIDASE2"/>
    <property type="match status" value="1"/>
</dbReference>
<dbReference type="InterPro" id="IPR011706">
    <property type="entry name" value="Cu-oxidase_C"/>
</dbReference>
<evidence type="ECO:0000256" key="4">
    <source>
        <dbReference type="SAM" id="SignalP"/>
    </source>
</evidence>
<dbReference type="InterPro" id="IPR011707">
    <property type="entry name" value="Cu-oxidase-like_N"/>
</dbReference>
<evidence type="ECO:0000259" key="5">
    <source>
        <dbReference type="Pfam" id="PF00394"/>
    </source>
</evidence>
<keyword evidence="4" id="KW-0732">Signal</keyword>
<keyword evidence="2" id="KW-0560">Oxidoreductase</keyword>
<dbReference type="GO" id="GO:0005507">
    <property type="term" value="F:copper ion binding"/>
    <property type="evidence" value="ECO:0007669"/>
    <property type="project" value="InterPro"/>
</dbReference>
<dbReference type="Pfam" id="PF00394">
    <property type="entry name" value="Cu-oxidase"/>
    <property type="match status" value="1"/>
</dbReference>
<feature type="chain" id="PRO_5021857729" evidence="4">
    <location>
        <begin position="44"/>
        <end position="538"/>
    </location>
</feature>
<accession>A0A561UNS3</accession>
<feature type="domain" description="Plastocyanin-like" evidence="6">
    <location>
        <begin position="416"/>
        <end position="532"/>
    </location>
</feature>
<evidence type="ECO:0000313" key="9">
    <source>
        <dbReference type="Proteomes" id="UP000317940"/>
    </source>
</evidence>
<dbReference type="InterPro" id="IPR045087">
    <property type="entry name" value="Cu-oxidase_fam"/>
</dbReference>
<feature type="signal peptide" evidence="4">
    <location>
        <begin position="1"/>
        <end position="43"/>
    </location>
</feature>
<dbReference type="CDD" id="cd13853">
    <property type="entry name" value="CuRO_1_Tth-MCO_like"/>
    <property type="match status" value="1"/>
</dbReference>
<gene>
    <name evidence="8" type="ORF">FHX73_114894</name>
</gene>
<dbReference type="CDD" id="cd13900">
    <property type="entry name" value="CuRO_3_Tth-MCO_like"/>
    <property type="match status" value="1"/>
</dbReference>
<dbReference type="RefSeq" id="WP_246213688.1">
    <property type="nucleotide sequence ID" value="NZ_BAAAMZ010000003.1"/>
</dbReference>
<dbReference type="Gene3D" id="2.60.40.420">
    <property type="entry name" value="Cupredoxins - blue copper proteins"/>
    <property type="match status" value="3"/>
</dbReference>
<feature type="domain" description="Plastocyanin-like" evidence="5">
    <location>
        <begin position="252"/>
        <end position="370"/>
    </location>
</feature>
<evidence type="ECO:0000259" key="6">
    <source>
        <dbReference type="Pfam" id="PF07731"/>
    </source>
</evidence>
<dbReference type="Pfam" id="PF07732">
    <property type="entry name" value="Cu-oxidase_3"/>
    <property type="match status" value="1"/>
</dbReference>
<dbReference type="GO" id="GO:0016491">
    <property type="term" value="F:oxidoreductase activity"/>
    <property type="evidence" value="ECO:0007669"/>
    <property type="project" value="UniProtKB-KW"/>
</dbReference>
<comment type="caution">
    <text evidence="8">The sequence shown here is derived from an EMBL/GenBank/DDBJ whole genome shotgun (WGS) entry which is preliminary data.</text>
</comment>
<dbReference type="PANTHER" id="PTHR11709">
    <property type="entry name" value="MULTI-COPPER OXIDASE"/>
    <property type="match status" value="1"/>
</dbReference>
<proteinExistence type="predicted"/>
<organism evidence="8 9">
    <name type="scientific">Kitasatospora viridis</name>
    <dbReference type="NCBI Taxonomy" id="281105"/>
    <lineage>
        <taxon>Bacteria</taxon>
        <taxon>Bacillati</taxon>
        <taxon>Actinomycetota</taxon>
        <taxon>Actinomycetes</taxon>
        <taxon>Kitasatosporales</taxon>
        <taxon>Streptomycetaceae</taxon>
        <taxon>Kitasatospora</taxon>
    </lineage>
</organism>
<sequence>MSGDITDRSTPDRSHIRRTRRTFHAMAAVALLISAAVGTEAMAASPADTPQPPSTAQQEKGMHAGRPFQDPADANSAVGAHPNLTITLDAKQTRFDVSGKQVFGESYTGSLVAPTIHVQPGQTLTIHLVNHLPTATNLHFHGLHVSPDGQSDDPFLCVAPGGSTTYQLALPADHPQGTYWYHSHAMSTACPAPGSTAMADLAAMDDAGMTGDVENQIFAGLSGALVVGDDRTLLPADLRHITTHTIALKDVQLDASGHIPQNTATTSINSNNPTVRLVNGQLRPVLTMKPNETQLWRLANIGADIFYQLHLDGYCFTVINEDGTPVARTRDTDTLLLPPGKRYDVLVTASGKPGTATLRTTAYSNGPQGDSYPDTALATVKVAGHQVPRLPGVSGPMPTAPADLSTAPIAQRRTLDLSENADGTTFYINGKPFSMDSSVFQTPAKLGTVEEWTLVNESGEDHPFHLHTTAFQVTSINGVAQPYTNRQDIIPVPHAVNGVPGKVVIRVAFADYPGRWMFHCHIAAHEDNGMMSFINVVR</sequence>
<evidence type="ECO:0000259" key="7">
    <source>
        <dbReference type="Pfam" id="PF07732"/>
    </source>
</evidence>
<keyword evidence="1" id="KW-0479">Metal-binding</keyword>
<evidence type="ECO:0000256" key="1">
    <source>
        <dbReference type="ARBA" id="ARBA00022723"/>
    </source>
</evidence>
<dbReference type="Proteomes" id="UP000317940">
    <property type="component" value="Unassembled WGS sequence"/>
</dbReference>
<evidence type="ECO:0000256" key="2">
    <source>
        <dbReference type="ARBA" id="ARBA00023002"/>
    </source>
</evidence>
<feature type="domain" description="Plastocyanin-like" evidence="7">
    <location>
        <begin position="106"/>
        <end position="187"/>
    </location>
</feature>
<dbReference type="InterPro" id="IPR002355">
    <property type="entry name" value="Cu_oxidase_Cu_BS"/>
</dbReference>
<dbReference type="InterPro" id="IPR001117">
    <property type="entry name" value="Cu-oxidase_2nd"/>
</dbReference>
<dbReference type="AlphaFoldDB" id="A0A561UNS3"/>
<dbReference type="InterPro" id="IPR008972">
    <property type="entry name" value="Cupredoxin"/>
</dbReference>
<protein>
    <submittedName>
        <fullName evidence="8">FtsP/CotA-like multicopper oxidase with cupredoxin domain</fullName>
    </submittedName>
</protein>
<name>A0A561UNS3_9ACTN</name>